<evidence type="ECO:0000313" key="3">
    <source>
        <dbReference type="Proteomes" id="UP000248333"/>
    </source>
</evidence>
<dbReference type="GO" id="GO:0032259">
    <property type="term" value="P:methylation"/>
    <property type="evidence" value="ECO:0007669"/>
    <property type="project" value="UniProtKB-KW"/>
</dbReference>
<dbReference type="EMBL" id="PYBV01000062">
    <property type="protein sequence ID" value="PYC63418.1"/>
    <property type="molecule type" value="Genomic_DNA"/>
</dbReference>
<organism evidence="2 3">
    <name type="scientific">Micromonospora arborensis</name>
    <dbReference type="NCBI Taxonomy" id="2116518"/>
    <lineage>
        <taxon>Bacteria</taxon>
        <taxon>Bacillati</taxon>
        <taxon>Actinomycetota</taxon>
        <taxon>Actinomycetes</taxon>
        <taxon>Micromonosporales</taxon>
        <taxon>Micromonosporaceae</taxon>
        <taxon>Micromonospora</taxon>
    </lineage>
</organism>
<accession>A0A318NEC9</accession>
<protein>
    <submittedName>
        <fullName evidence="2">Class I SAM-dependent methyltransferase</fullName>
    </submittedName>
</protein>
<dbReference type="Gene3D" id="3.40.50.150">
    <property type="entry name" value="Vaccinia Virus protein VP39"/>
    <property type="match status" value="1"/>
</dbReference>
<dbReference type="Proteomes" id="UP000248333">
    <property type="component" value="Unassembled WGS sequence"/>
</dbReference>
<keyword evidence="2" id="KW-0808">Transferase</keyword>
<gene>
    <name evidence="2" type="ORF">C7C45_31745</name>
</gene>
<dbReference type="OrthoDB" id="279734at2"/>
<keyword evidence="2" id="KW-0489">Methyltransferase</keyword>
<comment type="caution">
    <text evidence="2">The sequence shown here is derived from an EMBL/GenBank/DDBJ whole genome shotgun (WGS) entry which is preliminary data.</text>
</comment>
<dbReference type="PANTHER" id="PTHR43464:SF94">
    <property type="entry name" value="MALONYL-[ACYL-CARRIER PROTEIN] O-METHYLTRANSFERASE"/>
    <property type="match status" value="1"/>
</dbReference>
<dbReference type="AlphaFoldDB" id="A0A318NEC9"/>
<reference evidence="2 3" key="1">
    <citation type="submission" date="2018-03" db="EMBL/GenBank/DDBJ databases">
        <title>Bioinformatic expansion and discovery of thiopeptide antibiotics.</title>
        <authorList>
            <person name="Schwalen C.J."/>
            <person name="Hudson G.A."/>
            <person name="Mitchell D.A."/>
        </authorList>
    </citation>
    <scope>NUCLEOTIDE SEQUENCE [LARGE SCALE GENOMIC DNA]</scope>
    <source>
        <strain evidence="2 3">NRRL 8041</strain>
    </source>
</reference>
<dbReference type="Pfam" id="PF13649">
    <property type="entry name" value="Methyltransf_25"/>
    <property type="match status" value="1"/>
</dbReference>
<evidence type="ECO:0000313" key="2">
    <source>
        <dbReference type="EMBL" id="PYC63418.1"/>
    </source>
</evidence>
<name>A0A318NEC9_9ACTN</name>
<dbReference type="PANTHER" id="PTHR43464">
    <property type="entry name" value="METHYLTRANSFERASE"/>
    <property type="match status" value="1"/>
</dbReference>
<dbReference type="InterPro" id="IPR029063">
    <property type="entry name" value="SAM-dependent_MTases_sf"/>
</dbReference>
<dbReference type="SUPFAM" id="SSF53335">
    <property type="entry name" value="S-adenosyl-L-methionine-dependent methyltransferases"/>
    <property type="match status" value="1"/>
</dbReference>
<dbReference type="GO" id="GO:0008168">
    <property type="term" value="F:methyltransferase activity"/>
    <property type="evidence" value="ECO:0007669"/>
    <property type="project" value="UniProtKB-KW"/>
</dbReference>
<evidence type="ECO:0000259" key="1">
    <source>
        <dbReference type="Pfam" id="PF13649"/>
    </source>
</evidence>
<proteinExistence type="predicted"/>
<feature type="domain" description="Methyltransferase" evidence="1">
    <location>
        <begin position="39"/>
        <end position="132"/>
    </location>
</feature>
<sequence>MSIVQRARDLAGYDEVSQIRQHQDYDWVLSLVERRPRRIADLGCGTGALLAAVTDRWPGHLDLLGIDGSPERVQEAKHRLGPSAQVWQDDLLRLPQLVERFDLITMTSVLHWLYPDEHLLYSWIARHLAAGGDFVLTTHHPQVQDDGFGAEDLVARAALLALGRPAELGDVVPMAVRARPAVDIGQQLSRFFKVAEVEERVAPVVAESAGQYADFHASTFGTYFSRLVADHEQEDFFRAVGEVAAAWTKDKGSVYDITVRAWRLGL</sequence>
<dbReference type="RefSeq" id="WP_110568417.1">
    <property type="nucleotide sequence ID" value="NZ_PYBV01000062.1"/>
</dbReference>
<keyword evidence="3" id="KW-1185">Reference proteome</keyword>
<dbReference type="InterPro" id="IPR041698">
    <property type="entry name" value="Methyltransf_25"/>
</dbReference>
<dbReference type="CDD" id="cd02440">
    <property type="entry name" value="AdoMet_MTases"/>
    <property type="match status" value="1"/>
</dbReference>